<dbReference type="Gene3D" id="2.60.40.1730">
    <property type="entry name" value="tricorn interacting facor f3 domain"/>
    <property type="match status" value="1"/>
</dbReference>
<dbReference type="InterPro" id="IPR045357">
    <property type="entry name" value="Aminopeptidase_N-like_N"/>
</dbReference>
<dbReference type="InterPro" id="IPR050344">
    <property type="entry name" value="Peptidase_M1_aminopeptidases"/>
</dbReference>
<dbReference type="PRINTS" id="PR00756">
    <property type="entry name" value="ALADIPTASE"/>
</dbReference>
<dbReference type="NCBIfam" id="TIGR02412">
    <property type="entry name" value="pepN_strep_liv"/>
    <property type="match status" value="1"/>
</dbReference>
<dbReference type="InterPro" id="IPR042097">
    <property type="entry name" value="Aminopeptidase_N-like_N_sf"/>
</dbReference>
<dbReference type="InterPro" id="IPR027268">
    <property type="entry name" value="Peptidase_M4/M1_CTD_sf"/>
</dbReference>
<evidence type="ECO:0000256" key="3">
    <source>
        <dbReference type="ARBA" id="ARBA00022438"/>
    </source>
</evidence>
<name>A0A078B0N8_STYLE</name>
<comment type="similarity">
    <text evidence="2">Belongs to the peptidase M1 family.</text>
</comment>
<dbReference type="Pfam" id="PF01433">
    <property type="entry name" value="Peptidase_M1"/>
    <property type="match status" value="1"/>
</dbReference>
<dbReference type="FunFam" id="1.10.390.10:FF:000006">
    <property type="entry name" value="Puromycin-sensitive aminopeptidase"/>
    <property type="match status" value="1"/>
</dbReference>
<evidence type="ECO:0000256" key="5">
    <source>
        <dbReference type="ARBA" id="ARBA00022723"/>
    </source>
</evidence>
<dbReference type="OrthoDB" id="10031169at2759"/>
<feature type="domain" description="Aminopeptidase N-like N-terminal" evidence="10">
    <location>
        <begin position="74"/>
        <end position="223"/>
    </location>
</feature>
<dbReference type="GO" id="GO:0070006">
    <property type="term" value="F:metalloaminopeptidase activity"/>
    <property type="evidence" value="ECO:0007669"/>
    <property type="project" value="TreeGrafter"/>
</dbReference>
<evidence type="ECO:0000256" key="2">
    <source>
        <dbReference type="ARBA" id="ARBA00010136"/>
    </source>
</evidence>
<evidence type="ECO:0000256" key="7">
    <source>
        <dbReference type="ARBA" id="ARBA00022833"/>
    </source>
</evidence>
<evidence type="ECO:0000256" key="8">
    <source>
        <dbReference type="ARBA" id="ARBA00023049"/>
    </source>
</evidence>
<evidence type="ECO:0000259" key="9">
    <source>
        <dbReference type="Pfam" id="PF01433"/>
    </source>
</evidence>
<evidence type="ECO:0000256" key="4">
    <source>
        <dbReference type="ARBA" id="ARBA00022670"/>
    </source>
</evidence>
<dbReference type="GO" id="GO:0016020">
    <property type="term" value="C:membrane"/>
    <property type="evidence" value="ECO:0007669"/>
    <property type="project" value="TreeGrafter"/>
</dbReference>
<keyword evidence="12" id="KW-1185">Reference proteome</keyword>
<dbReference type="SUPFAM" id="SSF55486">
    <property type="entry name" value="Metalloproteases ('zincins'), catalytic domain"/>
    <property type="match status" value="1"/>
</dbReference>
<keyword evidence="4" id="KW-0645">Protease</keyword>
<dbReference type="GO" id="GO:0043171">
    <property type="term" value="P:peptide catabolic process"/>
    <property type="evidence" value="ECO:0007669"/>
    <property type="project" value="TreeGrafter"/>
</dbReference>
<reference evidence="11 12" key="1">
    <citation type="submission" date="2014-06" db="EMBL/GenBank/DDBJ databases">
        <authorList>
            <person name="Swart Estienne"/>
        </authorList>
    </citation>
    <scope>NUCLEOTIDE SEQUENCE [LARGE SCALE GENOMIC DNA]</scope>
    <source>
        <strain evidence="11 12">130c</strain>
    </source>
</reference>
<keyword evidence="7" id="KW-0862">Zinc</keyword>
<dbReference type="GO" id="GO:0005737">
    <property type="term" value="C:cytoplasm"/>
    <property type="evidence" value="ECO:0007669"/>
    <property type="project" value="TreeGrafter"/>
</dbReference>
<dbReference type="InterPro" id="IPR014782">
    <property type="entry name" value="Peptidase_M1_dom"/>
</dbReference>
<comment type="cofactor">
    <cofactor evidence="1">
        <name>Zn(2+)</name>
        <dbReference type="ChEBI" id="CHEBI:29105"/>
    </cofactor>
</comment>
<evidence type="ECO:0000256" key="6">
    <source>
        <dbReference type="ARBA" id="ARBA00022801"/>
    </source>
</evidence>
<keyword evidence="6" id="KW-0378">Hydrolase</keyword>
<gene>
    <name evidence="11" type="primary">Contig18244.g19385</name>
    <name evidence="11" type="ORF">STYLEM_15776</name>
</gene>
<dbReference type="GO" id="GO:0042277">
    <property type="term" value="F:peptide binding"/>
    <property type="evidence" value="ECO:0007669"/>
    <property type="project" value="TreeGrafter"/>
</dbReference>
<proteinExistence type="inferred from homology"/>
<dbReference type="CDD" id="cd09602">
    <property type="entry name" value="M1_APN"/>
    <property type="match status" value="1"/>
</dbReference>
<dbReference type="InterPro" id="IPR012778">
    <property type="entry name" value="Pept_M1_aminopeptidase"/>
</dbReference>
<dbReference type="SUPFAM" id="SSF63737">
    <property type="entry name" value="Leukotriene A4 hydrolase N-terminal domain"/>
    <property type="match status" value="1"/>
</dbReference>
<dbReference type="InParanoid" id="A0A078B0N8"/>
<evidence type="ECO:0000313" key="11">
    <source>
        <dbReference type="EMBL" id="CDW86678.1"/>
    </source>
</evidence>
<dbReference type="Pfam" id="PF17900">
    <property type="entry name" value="Peptidase_M1_N"/>
    <property type="match status" value="1"/>
</dbReference>
<feature type="domain" description="Peptidase M1 membrane alanine aminopeptidase" evidence="9">
    <location>
        <begin position="311"/>
        <end position="518"/>
    </location>
</feature>
<organism evidence="11 12">
    <name type="scientific">Stylonychia lemnae</name>
    <name type="common">Ciliate</name>
    <dbReference type="NCBI Taxonomy" id="5949"/>
    <lineage>
        <taxon>Eukaryota</taxon>
        <taxon>Sar</taxon>
        <taxon>Alveolata</taxon>
        <taxon>Ciliophora</taxon>
        <taxon>Intramacronucleata</taxon>
        <taxon>Spirotrichea</taxon>
        <taxon>Stichotrichia</taxon>
        <taxon>Sporadotrichida</taxon>
        <taxon>Oxytrichidae</taxon>
        <taxon>Stylonychinae</taxon>
        <taxon>Stylonychia</taxon>
    </lineage>
</organism>
<accession>A0A078B0N8</accession>
<dbReference type="PANTHER" id="PTHR11533">
    <property type="entry name" value="PROTEASE M1 ZINC METALLOPROTEASE"/>
    <property type="match status" value="1"/>
</dbReference>
<keyword evidence="3 11" id="KW-0031">Aminopeptidase</keyword>
<keyword evidence="5" id="KW-0479">Metal-binding</keyword>
<dbReference type="Proteomes" id="UP000039865">
    <property type="component" value="Unassembled WGS sequence"/>
</dbReference>
<dbReference type="InterPro" id="IPR001930">
    <property type="entry name" value="Peptidase_M1"/>
</dbReference>
<evidence type="ECO:0000259" key="10">
    <source>
        <dbReference type="Pfam" id="PF17900"/>
    </source>
</evidence>
<dbReference type="AlphaFoldDB" id="A0A078B0N8"/>
<keyword evidence="8" id="KW-0482">Metalloprotease</keyword>
<dbReference type="GO" id="GO:0008270">
    <property type="term" value="F:zinc ion binding"/>
    <property type="evidence" value="ECO:0007669"/>
    <property type="project" value="InterPro"/>
</dbReference>
<evidence type="ECO:0000313" key="12">
    <source>
        <dbReference type="Proteomes" id="UP000039865"/>
    </source>
</evidence>
<protein>
    <submittedName>
        <fullName evidence="11">Aminopeptidase n</fullName>
    </submittedName>
</protein>
<sequence length="946" mass="109813">MSSDTQDNKILIAASLTTASALAQALYIYFKNRNPDVETEESESSTSMVDPAYGESRFITRIDAVQRASVISNLSYKIAVSLLKGGENFHGQVTINFNLSYQGYHLSLDYTGKEIKHLIINGHVVSDKTAFKDHKIYLQRNLLHLGQNEVKIRFVSAYVKDCQGLHYFKDPQDDREYLYSQCEAADAHKIFPCFDQPDLKAPYELLVFAPADWKVMSTKASSKISTKEELGFQQSILKFSVNHELYDLFGDEPFKAHEFPQSQKLSTYLYSLMAGPYEAIVDEDQTEIPQRVLCRQSLTEYVKKIAQTWFKVSIKCIKFYEKFFSTPWPFDKFDHLFVPDYNMGAMENVGMVIYTESYIQRDEVFTRDKQQGVLVTLLHEISHMWFGNLVTMKWWDDLWLNESFANFISYVCLDQADGLEEYDLAWSIFLSENFWGMEEDQQSTTHPIAGSCANTEEAQNLFDGISYGKGACFLRQLFFYFGDQVMRDGLQTYFHKFAYKNTVLNDFLTELGAAAKRLGIKEDLVDWSYSWLKSSGINIISYEYDLNDQNEILEFRVIQDLHHNGQNRLRKQKFVIALLDDNMQVIEEVEAHTSDKSRVTVIHGLAGKKLPQAFFSNYRCYGYGKFKIDNRSLKAFDEKLGLIKDSMQRKLLINTLNEMLKDQELSGSQFLGILKKHLKTETSDSVLSSSLQSYIPLYHEVFVLIVKDLLGSGRFENKTTLHLLVECAINAARNDEDVLVIKKWFDRRRFTLLDGAVIEHIEVSTKHLHSITKRIFSSFSIPQEEKDNYLDKLAEIDSSDWTQQTKYYCSSAIPTVANKQKLWSQYFDQDIEWQYSNYQYSFIGFNQVIHRHLNEDFVQAFFQRIPEIFKKKGRFIAESYFHYLQPDYLVDDENIQRYRDLLKQVSDGSSDNSHFINLIKNMIDDLVLQQKGKALSADYLESIKHL</sequence>
<dbReference type="GO" id="GO:0005615">
    <property type="term" value="C:extracellular space"/>
    <property type="evidence" value="ECO:0007669"/>
    <property type="project" value="TreeGrafter"/>
</dbReference>
<dbReference type="EMBL" id="CCKQ01014880">
    <property type="protein sequence ID" value="CDW86678.1"/>
    <property type="molecule type" value="Genomic_DNA"/>
</dbReference>
<dbReference type="Gene3D" id="1.10.390.10">
    <property type="entry name" value="Neutral Protease Domain 2"/>
    <property type="match status" value="1"/>
</dbReference>
<dbReference type="OMA" id="CAEANAH"/>
<dbReference type="GO" id="GO:0006508">
    <property type="term" value="P:proteolysis"/>
    <property type="evidence" value="ECO:0007669"/>
    <property type="project" value="UniProtKB-KW"/>
</dbReference>
<dbReference type="PANTHER" id="PTHR11533:SF299">
    <property type="entry name" value="AMINOPEPTIDASE"/>
    <property type="match status" value="1"/>
</dbReference>
<evidence type="ECO:0000256" key="1">
    <source>
        <dbReference type="ARBA" id="ARBA00001947"/>
    </source>
</evidence>